<sequence>MIVTLDKAWKTELLFLPARNGGGQLVGLELIANFVGVDDAVRTPTTLVTSRLSDEQEVMLFREKLALLETCQIFFIQQQLIAWINITPAIAFALLTQKMLAEEAGRFSFLEFTVNENFPELNATDKNHLLVQLANLFPLVLANFGAGDASTQAVFSGLFKRVTLDKNFIQQQALLLSFDPFMRAIIAQVQPCCTAIMAAGVDNLQILERLEPWGLSAYQGLLWPAVDSASLTRLMQQ</sequence>
<comment type="caution">
    <text evidence="2">The sequence shown here is derived from an EMBL/GenBank/DDBJ whole genome shotgun (WGS) entry which is preliminary data.</text>
</comment>
<gene>
    <name evidence="2" type="ORF">EC847_103327</name>
</gene>
<organism evidence="2 3">
    <name type="scientific">Scandinavium goeteborgense</name>
    <dbReference type="NCBI Taxonomy" id="1851514"/>
    <lineage>
        <taxon>Bacteria</taxon>
        <taxon>Pseudomonadati</taxon>
        <taxon>Pseudomonadota</taxon>
        <taxon>Gammaproteobacteria</taxon>
        <taxon>Enterobacterales</taxon>
        <taxon>Enterobacteriaceae</taxon>
        <taxon>Scandinavium</taxon>
    </lineage>
</organism>
<dbReference type="EMBL" id="SNVX01000003">
    <property type="protein sequence ID" value="TDN60141.1"/>
    <property type="molecule type" value="Genomic_DNA"/>
</dbReference>
<dbReference type="Pfam" id="PF00563">
    <property type="entry name" value="EAL"/>
    <property type="match status" value="1"/>
</dbReference>
<dbReference type="Proteomes" id="UP000295530">
    <property type="component" value="Unassembled WGS sequence"/>
</dbReference>
<keyword evidence="3" id="KW-1185">Reference proteome</keyword>
<name>A0A4V3BPS7_SCAGO</name>
<dbReference type="SUPFAM" id="SSF141868">
    <property type="entry name" value="EAL domain-like"/>
    <property type="match status" value="1"/>
</dbReference>
<evidence type="ECO:0000313" key="3">
    <source>
        <dbReference type="Proteomes" id="UP000295530"/>
    </source>
</evidence>
<dbReference type="RefSeq" id="WP_133460781.1">
    <property type="nucleotide sequence ID" value="NZ_SNVX01000003.1"/>
</dbReference>
<dbReference type="AlphaFoldDB" id="A0A4V3BPS7"/>
<protein>
    <submittedName>
        <fullName evidence="2">EAL domain-containing protein (Putative c-di-GMP-specific phosphodiesterase class I)</fullName>
    </submittedName>
</protein>
<evidence type="ECO:0000259" key="1">
    <source>
        <dbReference type="Pfam" id="PF00563"/>
    </source>
</evidence>
<feature type="domain" description="EAL" evidence="1">
    <location>
        <begin position="110"/>
        <end position="223"/>
    </location>
</feature>
<dbReference type="InterPro" id="IPR001633">
    <property type="entry name" value="EAL_dom"/>
</dbReference>
<dbReference type="InterPro" id="IPR035919">
    <property type="entry name" value="EAL_sf"/>
</dbReference>
<dbReference type="OrthoDB" id="8552213at2"/>
<reference evidence="2 3" key="1">
    <citation type="submission" date="2019-03" db="EMBL/GenBank/DDBJ databases">
        <title>Genomic analyses of the natural microbiome of Caenorhabditis elegans.</title>
        <authorList>
            <person name="Samuel B."/>
        </authorList>
    </citation>
    <scope>NUCLEOTIDE SEQUENCE [LARGE SCALE GENOMIC DNA]</scope>
    <source>
        <strain evidence="2 3">BIGb0156</strain>
    </source>
</reference>
<proteinExistence type="predicted"/>
<evidence type="ECO:0000313" key="2">
    <source>
        <dbReference type="EMBL" id="TDN60141.1"/>
    </source>
</evidence>
<accession>A0A4V3BPS7</accession>
<dbReference type="Gene3D" id="3.20.20.450">
    <property type="entry name" value="EAL domain"/>
    <property type="match status" value="1"/>
</dbReference>